<dbReference type="PATRIC" id="fig|1706437.3.peg.46"/>
<comment type="cofactor">
    <cofactor evidence="4">
        <name>Mg(2+)</name>
        <dbReference type="ChEBI" id="CHEBI:18420"/>
    </cofactor>
    <text evidence="4">Binds 2 magnesium ions per subunit.</text>
</comment>
<evidence type="ECO:0000256" key="3">
    <source>
        <dbReference type="ARBA" id="ARBA00022842"/>
    </source>
</evidence>
<feature type="binding site" evidence="4">
    <location>
        <position position="233"/>
    </location>
    <ligand>
        <name>Mg(2+)</name>
        <dbReference type="ChEBI" id="CHEBI:18420"/>
    </ligand>
</feature>
<evidence type="ECO:0000313" key="9">
    <source>
        <dbReference type="Proteomes" id="UP000092401"/>
    </source>
</evidence>
<comment type="catalytic activity">
    <reaction evidence="4">
        <text>geranylgeranyl diphosphate + 7 isopentenyl diphosphate = tri-trans,hepta-cis-undecaprenyl diphosphate + 7 diphosphate</text>
        <dbReference type="Rhea" id="RHEA:27622"/>
        <dbReference type="ChEBI" id="CHEBI:33019"/>
        <dbReference type="ChEBI" id="CHEBI:57533"/>
        <dbReference type="ChEBI" id="CHEBI:60388"/>
        <dbReference type="ChEBI" id="CHEBI:128769"/>
        <dbReference type="EC" id="2.5.1.89"/>
    </reaction>
</comment>
<evidence type="ECO:0000256" key="4">
    <source>
        <dbReference type="HAMAP-Rule" id="MF_01139"/>
    </source>
</evidence>
<feature type="binding site" evidence="4">
    <location>
        <position position="49"/>
    </location>
    <ligand>
        <name>substrate</name>
    </ligand>
</feature>
<evidence type="ECO:0000313" key="8">
    <source>
        <dbReference type="Proteomes" id="UP000091929"/>
    </source>
</evidence>
<dbReference type="Proteomes" id="UP000091929">
    <property type="component" value="Unassembled WGS sequence"/>
</dbReference>
<evidence type="ECO:0000256" key="2">
    <source>
        <dbReference type="ARBA" id="ARBA00022723"/>
    </source>
</evidence>
<dbReference type="EMBL" id="LNGE01000023">
    <property type="protein sequence ID" value="KYC45284.1"/>
    <property type="molecule type" value="Genomic_DNA"/>
</dbReference>
<sequence length="265" mass="30383">MIISSLSKNIPNFILGPAYRLYEKKLIGEIKEERVPNHVGLIMDGNRRFASSKGLPTYLGHEMGMKKAEELLDWANEIGIKVVTLYAFSTENFKRGSEEVNYIMSMFERKFKEAVTNKKIIDNRVRVKAIGNISMLPENVKQAIKEGESATEKFDNMTLNICIAYGGRMEIIEAIKRILDSCNGGGIDPEEIDAKLLSENLFTKGLPDPDIIIRTGGEIRLSNFLLFQSAYAELFFLNVYFPLIRKIDFLRVIRDFQRRNRRFGR</sequence>
<feature type="active site" description="Proton acceptor" evidence="4">
    <location>
        <position position="92"/>
    </location>
</feature>
<feature type="binding site" evidence="4">
    <location>
        <position position="61"/>
    </location>
    <ligand>
        <name>substrate</name>
    </ligand>
</feature>
<dbReference type="FunFam" id="3.40.1180.10:FF:000003">
    <property type="entry name" value="Isoprenyl transferase 2"/>
    <property type="match status" value="1"/>
</dbReference>
<feature type="binding site" evidence="4">
    <location>
        <begin position="89"/>
        <end position="91"/>
    </location>
    <ligand>
        <name>substrate</name>
    </ligand>
</feature>
<dbReference type="InterPro" id="IPR001441">
    <property type="entry name" value="UPP_synth-like"/>
</dbReference>
<dbReference type="AlphaFoldDB" id="A0A150IVR0"/>
<organism evidence="6 8">
    <name type="scientific">Candidatus Methanofastidiosum methylothiophilum</name>
    <dbReference type="NCBI Taxonomy" id="1705564"/>
    <lineage>
        <taxon>Archaea</taxon>
        <taxon>Methanobacteriati</taxon>
        <taxon>Methanobacteriota</taxon>
        <taxon>Stenosarchaea group</taxon>
        <taxon>Candidatus Methanofastidiosia</taxon>
        <taxon>Candidatus Methanofastidiosales</taxon>
        <taxon>Candidatus Methanofastidiosaceae</taxon>
        <taxon>Candidatus Methanofastidiosum</taxon>
    </lineage>
</organism>
<dbReference type="NCBIfam" id="TIGR00055">
    <property type="entry name" value="uppS"/>
    <property type="match status" value="1"/>
</dbReference>
<dbReference type="GO" id="GO:0016094">
    <property type="term" value="P:polyprenol biosynthetic process"/>
    <property type="evidence" value="ECO:0007669"/>
    <property type="project" value="TreeGrafter"/>
</dbReference>
<dbReference type="PATRIC" id="fig|1706436.3.peg.1001"/>
<gene>
    <name evidence="4 6" type="primary">uppS</name>
    <name evidence="5" type="ORF">APG10_00987</name>
    <name evidence="6" type="ORF">APG11_00045</name>
    <name evidence="7" type="ORF">APG12_00044</name>
</gene>
<dbReference type="PATRIC" id="fig|1706438.3.peg.45"/>
<dbReference type="CDD" id="cd00475">
    <property type="entry name" value="Cis_IPPS"/>
    <property type="match status" value="1"/>
</dbReference>
<feature type="binding site" evidence="4">
    <location>
        <begin position="220"/>
        <end position="222"/>
    </location>
    <ligand>
        <name>substrate</name>
    </ligand>
</feature>
<dbReference type="GO" id="GO:0045547">
    <property type="term" value="F:ditrans,polycis-polyprenyl diphosphate synthase [(2E,6E)-farnesyl diphosphate specific] activity"/>
    <property type="evidence" value="ECO:0007669"/>
    <property type="project" value="TreeGrafter"/>
</dbReference>
<dbReference type="EMBL" id="LNGF01000001">
    <property type="protein sequence ID" value="KYC48734.1"/>
    <property type="molecule type" value="Genomic_DNA"/>
</dbReference>
<feature type="binding site" evidence="4">
    <location>
        <position position="214"/>
    </location>
    <ligand>
        <name>substrate</name>
    </ligand>
</feature>
<dbReference type="PANTHER" id="PTHR10291:SF43">
    <property type="entry name" value="DEHYDRODOLICHYL DIPHOSPHATE SYNTHASE COMPLEX SUBUNIT DHDDS"/>
    <property type="match status" value="1"/>
</dbReference>
<dbReference type="GO" id="GO:0000287">
    <property type="term" value="F:magnesium ion binding"/>
    <property type="evidence" value="ECO:0007669"/>
    <property type="project" value="UniProtKB-UniRule"/>
</dbReference>
<comment type="caution">
    <text evidence="6">The sequence shown here is derived from an EMBL/GenBank/DDBJ whole genome shotgun (WGS) entry which is preliminary data.</text>
</comment>
<dbReference type="HAMAP" id="MF_01139">
    <property type="entry name" value="ISPT"/>
    <property type="match status" value="1"/>
</dbReference>
<comment type="similarity">
    <text evidence="4">Belongs to the UPP synthase family.</text>
</comment>
<reference evidence="8 9" key="1">
    <citation type="journal article" date="2016" name="ISME J.">
        <title>Chasing the elusive Euryarchaeota class WSA2: genomes reveal a uniquely fastidious methyl-reducing methanogen.</title>
        <authorList>
            <person name="Nobu M.K."/>
            <person name="Narihiro T."/>
            <person name="Kuroda K."/>
            <person name="Mei R."/>
            <person name="Liu W.T."/>
        </authorList>
    </citation>
    <scope>NUCLEOTIDE SEQUENCE [LARGE SCALE GENOMIC DNA]</scope>
    <source>
        <strain evidence="5">B03fssc0709_Meth_Bin005</strain>
        <strain evidence="6">B15fssc0709_Meth_Bin003</strain>
        <strain evidence="7">BMIXfssc0709_Meth_Bin006</strain>
    </source>
</reference>
<comment type="function">
    <text evidence="4">Catalyzes the sequential condensation of isopentenyl diphosphate (IPP) with geranylgeranyl diphosphate (GGPP) to yield (2Z,6Z,10Z,14Z,18Z,22Z,26Z,30E,34E,38E)-undecaprenyl diphosphate (tritrans,heptacis-UPP). It is probably the precursor of glycosyl carrier lipids.</text>
</comment>
<proteinExistence type="inferred from homology"/>
<dbReference type="Gene3D" id="3.40.1180.10">
    <property type="entry name" value="Decaprenyl diphosphate synthase-like"/>
    <property type="match status" value="1"/>
</dbReference>
<accession>A0A150IKT7</accession>
<dbReference type="InterPro" id="IPR036424">
    <property type="entry name" value="UPP_synth-like_sf"/>
</dbReference>
<feature type="binding site" evidence="4">
    <location>
        <position position="93"/>
    </location>
    <ligand>
        <name>substrate</name>
    </ligand>
</feature>
<evidence type="ECO:0000256" key="1">
    <source>
        <dbReference type="ARBA" id="ARBA00022679"/>
    </source>
</evidence>
<feature type="binding site" evidence="4">
    <location>
        <position position="95"/>
    </location>
    <ligand>
        <name>substrate</name>
    </ligand>
</feature>
<name>A0A150IVR0_9EURY</name>
<evidence type="ECO:0000313" key="6">
    <source>
        <dbReference type="EMBL" id="KYC48734.1"/>
    </source>
</evidence>
<accession>A0A150IVR0</accession>
<protein>
    <recommendedName>
        <fullName evidence="4">Tritrans,polycis-undecaprenyl-diphosphate synthase (geranylgeranyl-diphosphate specific)</fullName>
        <ecNumber evidence="4">2.5.1.89</ecNumber>
    </recommendedName>
    <alternativeName>
        <fullName evidence="4">Undecaprenyl diphosphate synthase</fullName>
        <shortName evidence="4">UDS</shortName>
    </alternativeName>
    <alternativeName>
        <fullName evidence="4">Undecaprenyl pyrophosphate synthase</fullName>
        <shortName evidence="4">UPP synthase</shortName>
    </alternativeName>
</protein>
<keyword evidence="1 4" id="KW-0808">Transferase</keyword>
<evidence type="ECO:0000313" key="7">
    <source>
        <dbReference type="EMBL" id="KYC51382.1"/>
    </source>
</evidence>
<feature type="binding site" evidence="4">
    <location>
        <position position="44"/>
    </location>
    <ligand>
        <name>Mg(2+)</name>
        <dbReference type="ChEBI" id="CHEBI:18420"/>
    </ligand>
</feature>
<dbReference type="EMBL" id="LNJC01000001">
    <property type="protein sequence ID" value="KYC51382.1"/>
    <property type="molecule type" value="Genomic_DNA"/>
</dbReference>
<dbReference type="PANTHER" id="PTHR10291">
    <property type="entry name" value="DEHYDRODOLICHYL DIPHOSPHATE SYNTHASE FAMILY MEMBER"/>
    <property type="match status" value="1"/>
</dbReference>
<accession>A0A150J2D1</accession>
<dbReference type="EC" id="2.5.1.89" evidence="4"/>
<feature type="active site" evidence="4">
    <location>
        <position position="44"/>
    </location>
</feature>
<keyword evidence="2 4" id="KW-0479">Metal-binding</keyword>
<comment type="subunit">
    <text evidence="4">Homodimer.</text>
</comment>
<comment type="caution">
    <text evidence="4">Lacks conserved residue(s) required for the propagation of feature annotation.</text>
</comment>
<dbReference type="SUPFAM" id="SSF64005">
    <property type="entry name" value="Undecaprenyl diphosphate synthase"/>
    <property type="match status" value="1"/>
</dbReference>
<keyword evidence="3 4" id="KW-0460">Magnesium</keyword>
<dbReference type="Pfam" id="PF01255">
    <property type="entry name" value="Prenyltransf"/>
    <property type="match status" value="1"/>
</dbReference>
<evidence type="ECO:0000313" key="5">
    <source>
        <dbReference type="EMBL" id="KYC45284.1"/>
    </source>
</evidence>
<dbReference type="Proteomes" id="UP000092401">
    <property type="component" value="Unassembled WGS sequence"/>
</dbReference>
<feature type="binding site" evidence="4">
    <location>
        <begin position="45"/>
        <end position="48"/>
    </location>
    <ligand>
        <name>substrate</name>
    </ligand>
</feature>
<dbReference type="Proteomes" id="UP000092403">
    <property type="component" value="Unassembled WGS sequence"/>
</dbReference>